<organism evidence="4 5">
    <name type="scientific">Purpureocillium lilacinum</name>
    <name type="common">Paecilomyces lilacinus</name>
    <dbReference type="NCBI Taxonomy" id="33203"/>
    <lineage>
        <taxon>Eukaryota</taxon>
        <taxon>Fungi</taxon>
        <taxon>Dikarya</taxon>
        <taxon>Ascomycota</taxon>
        <taxon>Pezizomycotina</taxon>
        <taxon>Sordariomycetes</taxon>
        <taxon>Hypocreomycetidae</taxon>
        <taxon>Hypocreales</taxon>
        <taxon>Ophiocordycipitaceae</taxon>
        <taxon>Purpureocillium</taxon>
    </lineage>
</organism>
<feature type="compositionally biased region" description="Basic and acidic residues" evidence="1">
    <location>
        <begin position="201"/>
        <end position="221"/>
    </location>
</feature>
<keyword evidence="2" id="KW-0472">Membrane</keyword>
<feature type="region of interest" description="Disordered" evidence="1">
    <location>
        <begin position="53"/>
        <end position="88"/>
    </location>
</feature>
<evidence type="ECO:0000256" key="2">
    <source>
        <dbReference type="SAM" id="Phobius"/>
    </source>
</evidence>
<dbReference type="EMBL" id="LSBH01000003">
    <property type="protein sequence ID" value="OAQ82074.1"/>
    <property type="molecule type" value="Genomic_DNA"/>
</dbReference>
<gene>
    <name evidence="3" type="ORF">Purlil1_7792</name>
    <name evidence="4" type="ORF">VFPBJ_04658</name>
</gene>
<feature type="transmembrane region" description="Helical" evidence="2">
    <location>
        <begin position="358"/>
        <end position="380"/>
    </location>
</feature>
<keyword evidence="2" id="KW-1133">Transmembrane helix</keyword>
<feature type="region of interest" description="Disordered" evidence="1">
    <location>
        <begin position="175"/>
        <end position="221"/>
    </location>
</feature>
<comment type="caution">
    <text evidence="4">The sequence shown here is derived from an EMBL/GenBank/DDBJ whole genome shotgun (WGS) entry which is preliminary data.</text>
</comment>
<accession>A0A179GW05</accession>
<reference evidence="4 5" key="1">
    <citation type="submission" date="2016-01" db="EMBL/GenBank/DDBJ databases">
        <title>Biosynthesis of antibiotic leucinostatins and their inhibition on Phytophthora in bio-control Purpureocillium lilacinum.</title>
        <authorList>
            <person name="Wang G."/>
            <person name="Liu Z."/>
            <person name="Lin R."/>
            <person name="Li E."/>
            <person name="Mao Z."/>
            <person name="Ling J."/>
            <person name="Yin W."/>
            <person name="Xie B."/>
        </authorList>
    </citation>
    <scope>NUCLEOTIDE SEQUENCE [LARGE SCALE GENOMIC DNA]</scope>
    <source>
        <strain evidence="4">PLBJ-1</strain>
    </source>
</reference>
<name>A0A179GW05_PURLI</name>
<proteinExistence type="predicted"/>
<keyword evidence="2" id="KW-0812">Transmembrane</keyword>
<evidence type="ECO:0000313" key="5">
    <source>
        <dbReference type="Proteomes" id="UP000078240"/>
    </source>
</evidence>
<dbReference type="Proteomes" id="UP001287286">
    <property type="component" value="Unassembled WGS sequence"/>
</dbReference>
<feature type="compositionally biased region" description="Basic and acidic residues" evidence="1">
    <location>
        <begin position="175"/>
        <end position="190"/>
    </location>
</feature>
<keyword evidence="6" id="KW-1185">Reference proteome</keyword>
<sequence length="404" mass="43436">MAAASAADILVTTLISLFRPLFTPVDEALSRLLVPSRSAYPSLKSSLLLKPASPAASPVASPQQQKGSPSPKQQQQQGSSPRRPSRNASLSLPPMAVIIAAVLLNHIRRVLVPWLGQFVWRHPIEAMKLARSSPCYLLEQSAGEGFAWGAVLAWGLRVRLLSAVREVLLRKMRDGPRSVKDSGNEKRRDAVSGVGDANGRAGEESGLDKKDVGPRDGEADGRALGMSSADDMLLDACRIVYLATSIALLEGAYAESCWAAAHIYALLRTTTTLLSGTLDPSARSYVFNALSSHWSAAVFQACLIANWIAVTLLPTAAWVVRGALARADAYTPAGAYALWAGTALLVRKSNKYFIVLEMSEMLVTFGWAALGMGVLTVWAVEEFAARREAAARGRVGRVERRSRS</sequence>
<dbReference type="EMBL" id="JAWRVI010000029">
    <property type="protein sequence ID" value="KAK4087735.1"/>
    <property type="molecule type" value="Genomic_DNA"/>
</dbReference>
<evidence type="ECO:0000313" key="3">
    <source>
        <dbReference type="EMBL" id="KAK4087735.1"/>
    </source>
</evidence>
<reference evidence="3 6" key="3">
    <citation type="journal article" date="2024" name="Microbiol. Resour. Announc.">
        <title>Genome annotations for the ascomycete fungi Trichoderma harzianum, Trichoderma aggressivum, and Purpureocillium lilacinum.</title>
        <authorList>
            <person name="Beijen E.P.W."/>
            <person name="Ohm R.A."/>
        </authorList>
    </citation>
    <scope>NUCLEOTIDE SEQUENCE [LARGE SCALE GENOMIC DNA]</scope>
    <source>
        <strain evidence="3 6">CBS 150709</strain>
    </source>
</reference>
<protein>
    <submittedName>
        <fullName evidence="4">Uncharacterized protein</fullName>
    </submittedName>
</protein>
<feature type="compositionally biased region" description="Low complexity" evidence="1">
    <location>
        <begin position="53"/>
        <end position="82"/>
    </location>
</feature>
<dbReference type="Proteomes" id="UP000078240">
    <property type="component" value="Unassembled WGS sequence"/>
</dbReference>
<evidence type="ECO:0000313" key="6">
    <source>
        <dbReference type="Proteomes" id="UP001287286"/>
    </source>
</evidence>
<evidence type="ECO:0000313" key="4">
    <source>
        <dbReference type="EMBL" id="OAQ82074.1"/>
    </source>
</evidence>
<reference evidence="3" key="2">
    <citation type="submission" date="2023-11" db="EMBL/GenBank/DDBJ databases">
        <authorList>
            <person name="Beijen E."/>
            <person name="Ohm R.A."/>
        </authorList>
    </citation>
    <scope>NUCLEOTIDE SEQUENCE</scope>
    <source>
        <strain evidence="3">CBS 150709</strain>
    </source>
</reference>
<dbReference type="AlphaFoldDB" id="A0A179GW05"/>
<evidence type="ECO:0000256" key="1">
    <source>
        <dbReference type="SAM" id="MobiDB-lite"/>
    </source>
</evidence>